<gene>
    <name evidence="1" type="ORF">FLL46_25610</name>
</gene>
<dbReference type="AlphaFoldDB" id="A0A545TWE0"/>
<keyword evidence="2" id="KW-1185">Reference proteome</keyword>
<protein>
    <submittedName>
        <fullName evidence="1">Type II toxin-antitoxin system RelE/ParE family toxin</fullName>
    </submittedName>
</protein>
<dbReference type="Proteomes" id="UP000315439">
    <property type="component" value="Unassembled WGS sequence"/>
</dbReference>
<dbReference type="InterPro" id="IPR035093">
    <property type="entry name" value="RelE/ParE_toxin_dom_sf"/>
</dbReference>
<dbReference type="RefSeq" id="WP_142935089.1">
    <property type="nucleotide sequence ID" value="NZ_ML660172.1"/>
</dbReference>
<accession>A0A545TWE0</accession>
<sequence>MKIKILSSAKRDLSEGFLFYEKQSSGLGEYFLDSLFSDIDSLMIYAGTHQIFFDNYYRMLSKRFPFAIYYQVKNQTSFVYAVLDCRRNPGRIKEKLTTT</sequence>
<comment type="caution">
    <text evidence="1">The sequence shown here is derived from an EMBL/GenBank/DDBJ whole genome shotgun (WGS) entry which is preliminary data.</text>
</comment>
<evidence type="ECO:0000313" key="2">
    <source>
        <dbReference type="Proteomes" id="UP000315439"/>
    </source>
</evidence>
<name>A0A545TWE0_9GAMM</name>
<dbReference type="EMBL" id="VIKS01000016">
    <property type="protein sequence ID" value="TQV81529.1"/>
    <property type="molecule type" value="Genomic_DNA"/>
</dbReference>
<proteinExistence type="predicted"/>
<dbReference type="Gene3D" id="3.30.2310.20">
    <property type="entry name" value="RelE-like"/>
    <property type="match status" value="1"/>
</dbReference>
<reference evidence="1 2" key="1">
    <citation type="submission" date="2019-07" db="EMBL/GenBank/DDBJ databases">
        <title>Draft genome for Aliikangiella sp. M105.</title>
        <authorList>
            <person name="Wang G."/>
        </authorList>
    </citation>
    <scope>NUCLEOTIDE SEQUENCE [LARGE SCALE GENOMIC DNA]</scope>
    <source>
        <strain evidence="1 2">M105</strain>
    </source>
</reference>
<evidence type="ECO:0000313" key="1">
    <source>
        <dbReference type="EMBL" id="TQV81529.1"/>
    </source>
</evidence>
<organism evidence="1 2">
    <name type="scientific">Aliikangiella coralliicola</name>
    <dbReference type="NCBI Taxonomy" id="2592383"/>
    <lineage>
        <taxon>Bacteria</taxon>
        <taxon>Pseudomonadati</taxon>
        <taxon>Pseudomonadota</taxon>
        <taxon>Gammaproteobacteria</taxon>
        <taxon>Oceanospirillales</taxon>
        <taxon>Pleioneaceae</taxon>
        <taxon>Aliikangiella</taxon>
    </lineage>
</organism>
<dbReference type="OrthoDB" id="9809155at2"/>